<sequence>MTNVLQQSFTTARSAITEIAFGLLRDRPEFKAIFAVAATKGLSAVIRTSRAKPSPIEVNLPSDCPDDRIGCQDNIQVGQSLVICHRFYDRTRDASSIRDVFQTISPRIWLCSPDRYAIGSGRNGINGAEAGDTGCISSVTVKTSQGARLA</sequence>
<name>A0AA40KRT6_9HYME</name>
<comment type="caution">
    <text evidence="1">The sequence shown here is derived from an EMBL/GenBank/DDBJ whole genome shotgun (WGS) entry which is preliminary data.</text>
</comment>
<protein>
    <submittedName>
        <fullName evidence="1">Uncharacterized protein</fullName>
    </submittedName>
</protein>
<accession>A0AA40KRT6</accession>
<keyword evidence="2" id="KW-1185">Reference proteome</keyword>
<proteinExistence type="predicted"/>
<evidence type="ECO:0000313" key="1">
    <source>
        <dbReference type="EMBL" id="KAK1130435.1"/>
    </source>
</evidence>
<dbReference type="EMBL" id="JAHYIQ010000007">
    <property type="protein sequence ID" value="KAK1130435.1"/>
    <property type="molecule type" value="Genomic_DNA"/>
</dbReference>
<dbReference type="AlphaFoldDB" id="A0AA40KRT6"/>
<evidence type="ECO:0000313" key="2">
    <source>
        <dbReference type="Proteomes" id="UP001177670"/>
    </source>
</evidence>
<reference evidence="1" key="1">
    <citation type="submission" date="2021-10" db="EMBL/GenBank/DDBJ databases">
        <title>Melipona bicolor Genome sequencing and assembly.</title>
        <authorList>
            <person name="Araujo N.S."/>
            <person name="Arias M.C."/>
        </authorList>
    </citation>
    <scope>NUCLEOTIDE SEQUENCE</scope>
    <source>
        <strain evidence="1">USP_2M_L1-L4_2017</strain>
        <tissue evidence="1">Whole body</tissue>
    </source>
</reference>
<dbReference type="Proteomes" id="UP001177670">
    <property type="component" value="Unassembled WGS sequence"/>
</dbReference>
<gene>
    <name evidence="1" type="ORF">K0M31_018566</name>
</gene>
<organism evidence="1 2">
    <name type="scientific">Melipona bicolor</name>
    <dbReference type="NCBI Taxonomy" id="60889"/>
    <lineage>
        <taxon>Eukaryota</taxon>
        <taxon>Metazoa</taxon>
        <taxon>Ecdysozoa</taxon>
        <taxon>Arthropoda</taxon>
        <taxon>Hexapoda</taxon>
        <taxon>Insecta</taxon>
        <taxon>Pterygota</taxon>
        <taxon>Neoptera</taxon>
        <taxon>Endopterygota</taxon>
        <taxon>Hymenoptera</taxon>
        <taxon>Apocrita</taxon>
        <taxon>Aculeata</taxon>
        <taxon>Apoidea</taxon>
        <taxon>Anthophila</taxon>
        <taxon>Apidae</taxon>
        <taxon>Melipona</taxon>
    </lineage>
</organism>